<dbReference type="EC" id="4.2.2.23" evidence="4"/>
<proteinExistence type="inferred from homology"/>
<dbReference type="CDD" id="cd10317">
    <property type="entry name" value="RGL4_C"/>
    <property type="match status" value="1"/>
</dbReference>
<dbReference type="Proteomes" id="UP000095767">
    <property type="component" value="Unassembled WGS sequence"/>
</dbReference>
<dbReference type="GO" id="GO:0102210">
    <property type="term" value="F:rhamnogalacturonan endolyase activity"/>
    <property type="evidence" value="ECO:0007669"/>
    <property type="project" value="UniProtKB-EC"/>
</dbReference>
<dbReference type="CDD" id="cd10320">
    <property type="entry name" value="RGL4_N"/>
    <property type="match status" value="1"/>
</dbReference>
<evidence type="ECO:0000256" key="1">
    <source>
        <dbReference type="ARBA" id="ARBA00001324"/>
    </source>
</evidence>
<dbReference type="Gene3D" id="2.60.40.1120">
    <property type="entry name" value="Carboxypeptidase-like, regulatory domain"/>
    <property type="match status" value="1"/>
</dbReference>
<dbReference type="InterPro" id="IPR029411">
    <property type="entry name" value="RG-lyase_III"/>
</dbReference>
<sequence length="687" mass="76360">MAASAAGATRSLLLLVILLIAAGASSSSSLLRLAAATATPANAAHGGVTLRVDRRQVLVDNGVVQVTLSKPQGHITGVRYNGERNLLHYAGQENTGGYWDVVWNYPGSNHPRGMIDMLDSTEFKVVSSTQEQVELSFRSKYNPSRQHSVRLNVDKRVVVLKGSSGFYCYAIFEHTDNWPAMNITEARLTFKLNTDKFNYMAISDDIQRYMPSASDRDEPRGTPLAYKEAVLLVNPKEPQFKREVDDKYEYSLDNKDNIVHGWISSSHPNPIGFWVITPSNEFKSGGPMKRELTSHVGPTSLTMFLGTHYIGDDIVLNIGDGEYWKKVLGPVFIYLNSSPKRGDLRALWYDAKAQAQAEASKWPYSFPQSRDFAKAGERGSITGRLMVRDRFMSNDDMPAGMAYVGLAAPGQPGSWATECKGYQFWTTADSGGSFTIGNVREGVYNLYAWVPGVLGDYMYTSPVAVTPGCAIDLGDLVFVPPRSGPTLWEIGVPDRTAAEFCVPDVDPIYANRLFLHKYKYRQYGLWERYAELYPRSDPVFTVGQSDHSKDWFFAHVTRKVGNGYVPTTRQIRFNLDRVVADGTYTLRVALAAAQMSRLQVHVNGGGAWRGGVFTTPEFGGGNAIARHGIHGVQWSFEFPIRGYLLQEGENSISITQTRAFGEFLGVMYDYIRLEGPAGSWRDPTRRA</sequence>
<dbReference type="PANTHER" id="PTHR32018">
    <property type="entry name" value="RHAMNOGALACTURONATE LYASE FAMILY PROTEIN"/>
    <property type="match status" value="1"/>
</dbReference>
<dbReference type="GO" id="GO:0005975">
    <property type="term" value="P:carbohydrate metabolic process"/>
    <property type="evidence" value="ECO:0007669"/>
    <property type="project" value="InterPro"/>
</dbReference>
<protein>
    <recommendedName>
        <fullName evidence="4">rhamnogalacturonan endolyase</fullName>
        <ecNumber evidence="4">4.2.2.23</ecNumber>
    </recommendedName>
</protein>
<dbReference type="SUPFAM" id="SSF49785">
    <property type="entry name" value="Galactose-binding domain-like"/>
    <property type="match status" value="1"/>
</dbReference>
<dbReference type="InterPro" id="IPR011013">
    <property type="entry name" value="Gal_mutarotase_sf_dom"/>
</dbReference>
<evidence type="ECO:0000256" key="7">
    <source>
        <dbReference type="ARBA" id="ARBA00023239"/>
    </source>
</evidence>
<dbReference type="InterPro" id="IPR013784">
    <property type="entry name" value="Carb-bd-like_fold"/>
</dbReference>
<keyword evidence="12" id="KW-1185">Reference proteome</keyword>
<reference evidence="11 12" key="1">
    <citation type="submission" date="2016-09" db="EMBL/GenBank/DDBJ databases">
        <title>The draft genome of Dichanthelium oligosanthes: A C3 panicoid grass species.</title>
        <authorList>
            <person name="Studer A.J."/>
            <person name="Schnable J.C."/>
            <person name="Brutnell T.P."/>
        </authorList>
    </citation>
    <scope>NUCLEOTIDE SEQUENCE [LARGE SCALE GENOMIC DNA]</scope>
    <source>
        <strain evidence="12">cv. Kellogg 1175</strain>
        <tissue evidence="11">Leaf</tissue>
    </source>
</reference>
<dbReference type="PANTHER" id="PTHR32018:SF2">
    <property type="entry name" value="OS11G0134100 PROTEIN"/>
    <property type="match status" value="1"/>
</dbReference>
<dbReference type="InterPro" id="IPR010325">
    <property type="entry name" value="Rhamnogal_lyase"/>
</dbReference>
<comment type="caution">
    <text evidence="11">The sequence shown here is derived from an EMBL/GenBank/DDBJ whole genome shotgun (WGS) entry which is preliminary data.</text>
</comment>
<dbReference type="GO" id="GO:0005576">
    <property type="term" value="C:extracellular region"/>
    <property type="evidence" value="ECO:0007669"/>
    <property type="project" value="UniProtKB-SubCell"/>
</dbReference>
<evidence type="ECO:0000259" key="10">
    <source>
        <dbReference type="Pfam" id="PF14686"/>
    </source>
</evidence>
<evidence type="ECO:0000313" key="12">
    <source>
        <dbReference type="Proteomes" id="UP000095767"/>
    </source>
</evidence>
<dbReference type="Gene3D" id="2.60.120.260">
    <property type="entry name" value="Galactose-binding domain-like"/>
    <property type="match status" value="1"/>
</dbReference>
<dbReference type="Gene3D" id="2.70.98.10">
    <property type="match status" value="1"/>
</dbReference>
<accession>A0A1E5V0N3</accession>
<evidence type="ECO:0000256" key="3">
    <source>
        <dbReference type="ARBA" id="ARBA00010418"/>
    </source>
</evidence>
<evidence type="ECO:0000313" key="11">
    <source>
        <dbReference type="EMBL" id="OEL18716.1"/>
    </source>
</evidence>
<dbReference type="EMBL" id="LWDX02055841">
    <property type="protein sequence ID" value="OEL18716.1"/>
    <property type="molecule type" value="Genomic_DNA"/>
</dbReference>
<comment type="catalytic activity">
    <reaction evidence="1">
        <text>Endotype eliminative cleavage of L-alpha-rhamnopyranosyl-(1-&gt;4)-alpha-D-galactopyranosyluronic acid bonds of rhamnogalacturonan I domains in ramified hairy regions of pectin leaving L-rhamnopyranose at the reducing end and 4-deoxy-4,5-unsaturated D-galactopyranosyluronic acid at the non-reducing end.</text>
        <dbReference type="EC" id="4.2.2.23"/>
    </reaction>
</comment>
<dbReference type="InterPro" id="IPR008979">
    <property type="entry name" value="Galactose-bd-like_sf"/>
</dbReference>
<feature type="domain" description="Rhamnogalacturonan lyase" evidence="10">
    <location>
        <begin position="402"/>
        <end position="472"/>
    </location>
</feature>
<feature type="signal peptide" evidence="8">
    <location>
        <begin position="1"/>
        <end position="27"/>
    </location>
</feature>
<comment type="subcellular location">
    <subcellularLocation>
        <location evidence="2">Secreted</location>
    </subcellularLocation>
</comment>
<dbReference type="Pfam" id="PF14683">
    <property type="entry name" value="CBM-like"/>
    <property type="match status" value="1"/>
</dbReference>
<dbReference type="FunFam" id="2.60.40.1120:FF:000033">
    <property type="entry name" value="Rhamnogalacturonate lyase B"/>
    <property type="match status" value="1"/>
</dbReference>
<dbReference type="GO" id="GO:0030246">
    <property type="term" value="F:carbohydrate binding"/>
    <property type="evidence" value="ECO:0007669"/>
    <property type="project" value="InterPro"/>
</dbReference>
<keyword evidence="7 11" id="KW-0456">Lyase</keyword>
<dbReference type="Pfam" id="PF06045">
    <property type="entry name" value="Rhamnogal_lyase"/>
    <property type="match status" value="1"/>
</dbReference>
<keyword evidence="5" id="KW-0964">Secreted</keyword>
<keyword evidence="6 8" id="KW-0732">Signal</keyword>
<evidence type="ECO:0000256" key="5">
    <source>
        <dbReference type="ARBA" id="ARBA00022525"/>
    </source>
</evidence>
<name>A0A1E5V0N3_9POAL</name>
<dbReference type="InterPro" id="IPR051850">
    <property type="entry name" value="Polysacch_Lyase_4"/>
</dbReference>
<feature type="domain" description="Rhamnogalacturonan lyase" evidence="9">
    <location>
        <begin position="486"/>
        <end position="673"/>
    </location>
</feature>
<dbReference type="CDD" id="cd10316">
    <property type="entry name" value="RGL4_M"/>
    <property type="match status" value="1"/>
</dbReference>
<evidence type="ECO:0000259" key="9">
    <source>
        <dbReference type="Pfam" id="PF14683"/>
    </source>
</evidence>
<evidence type="ECO:0000256" key="8">
    <source>
        <dbReference type="SAM" id="SignalP"/>
    </source>
</evidence>
<dbReference type="SUPFAM" id="SSF74650">
    <property type="entry name" value="Galactose mutarotase-like"/>
    <property type="match status" value="1"/>
</dbReference>
<gene>
    <name evidence="11" type="ORF">BAE44_0020265</name>
</gene>
<comment type="similarity">
    <text evidence="3">Belongs to the polysaccharide lyase 4 family.</text>
</comment>
<evidence type="ECO:0000256" key="2">
    <source>
        <dbReference type="ARBA" id="ARBA00004613"/>
    </source>
</evidence>
<dbReference type="Pfam" id="PF14686">
    <property type="entry name" value="fn3_3"/>
    <property type="match status" value="1"/>
</dbReference>
<dbReference type="AlphaFoldDB" id="A0A1E5V0N3"/>
<organism evidence="11 12">
    <name type="scientific">Dichanthelium oligosanthes</name>
    <dbReference type="NCBI Taxonomy" id="888268"/>
    <lineage>
        <taxon>Eukaryota</taxon>
        <taxon>Viridiplantae</taxon>
        <taxon>Streptophyta</taxon>
        <taxon>Embryophyta</taxon>
        <taxon>Tracheophyta</taxon>
        <taxon>Spermatophyta</taxon>
        <taxon>Magnoliopsida</taxon>
        <taxon>Liliopsida</taxon>
        <taxon>Poales</taxon>
        <taxon>Poaceae</taxon>
        <taxon>PACMAD clade</taxon>
        <taxon>Panicoideae</taxon>
        <taxon>Panicodae</taxon>
        <taxon>Paniceae</taxon>
        <taxon>Dichantheliinae</taxon>
        <taxon>Dichanthelium</taxon>
    </lineage>
</organism>
<feature type="chain" id="PRO_5009187603" description="rhamnogalacturonan endolyase" evidence="8">
    <location>
        <begin position="28"/>
        <end position="687"/>
    </location>
</feature>
<dbReference type="SUPFAM" id="SSF49452">
    <property type="entry name" value="Starch-binding domain-like"/>
    <property type="match status" value="1"/>
</dbReference>
<evidence type="ECO:0000256" key="6">
    <source>
        <dbReference type="ARBA" id="ARBA00022729"/>
    </source>
</evidence>
<dbReference type="InterPro" id="IPR029413">
    <property type="entry name" value="RG-lyase_II"/>
</dbReference>
<dbReference type="OrthoDB" id="2130367at2759"/>
<dbReference type="InterPro" id="IPR014718">
    <property type="entry name" value="GH-type_carb-bd"/>
</dbReference>
<evidence type="ECO:0000256" key="4">
    <source>
        <dbReference type="ARBA" id="ARBA00012437"/>
    </source>
</evidence>
<dbReference type="STRING" id="888268.A0A1E5V0N3"/>